<reference evidence="1 3" key="1">
    <citation type="journal article" date="2015" name="Int. J. Syst. Evol. Microbiol.">
        <title>Bacillus glycinifermentans sp. nov., isolated from fermented soybean paste.</title>
        <authorList>
            <person name="Kim S.J."/>
            <person name="Dunlap C.A."/>
            <person name="Kwon S.W."/>
            <person name="Rooney A.P."/>
        </authorList>
    </citation>
    <scope>NUCLEOTIDE SEQUENCE [LARGE SCALE GENOMIC DNA]</scope>
    <source>
        <strain evidence="1 3">GO-13</strain>
    </source>
</reference>
<reference evidence="2 4" key="3">
    <citation type="submission" date="2023-03" db="EMBL/GenBank/DDBJ databases">
        <title>Agriculturally important microbes genome sequencing.</title>
        <authorList>
            <person name="Dunlap C."/>
        </authorList>
    </citation>
    <scope>NUCLEOTIDE SEQUENCE [LARGE SCALE GENOMIC DNA]</scope>
    <source>
        <strain evidence="2 4">CBP-3203</strain>
    </source>
</reference>
<dbReference type="RefSeq" id="WP_048354909.1">
    <property type="nucleotide sequence ID" value="NZ_CP023481.1"/>
</dbReference>
<dbReference type="OrthoDB" id="886754at2"/>
<dbReference type="InterPro" id="IPR010064">
    <property type="entry name" value="HK97-gp10_tail"/>
</dbReference>
<organism evidence="1 3">
    <name type="scientific">Bacillus glycinifermentans</name>
    <dbReference type="NCBI Taxonomy" id="1664069"/>
    <lineage>
        <taxon>Bacteria</taxon>
        <taxon>Bacillati</taxon>
        <taxon>Bacillota</taxon>
        <taxon>Bacilli</taxon>
        <taxon>Bacillales</taxon>
        <taxon>Bacillaceae</taxon>
        <taxon>Bacillus</taxon>
    </lineage>
</organism>
<dbReference type="NCBIfam" id="TIGR01725">
    <property type="entry name" value="phge_HK97_gp10"/>
    <property type="match status" value="1"/>
</dbReference>
<evidence type="ECO:0000313" key="1">
    <source>
        <dbReference type="EMBL" id="KRT93736.1"/>
    </source>
</evidence>
<proteinExistence type="predicted"/>
<keyword evidence="4" id="KW-1185">Reference proteome</keyword>
<sequence>MKIEMEMQGFKELDSYLASLARKDEAINKAAVKAGGAVLAKEIDKNAPRSDIGGNHPHIDEDIIVGNRTRKDPDGEIYAVVGPTKDTKYRVHLPEFGTIHQPANPFIQQSMLSANERMLQAMASVIKRGYKL</sequence>
<evidence type="ECO:0000313" key="2">
    <source>
        <dbReference type="EMBL" id="MEC0487945.1"/>
    </source>
</evidence>
<reference evidence="1" key="2">
    <citation type="submission" date="2015-10" db="EMBL/GenBank/DDBJ databases">
        <authorList>
            <person name="Gilbert D.G."/>
        </authorList>
    </citation>
    <scope>NUCLEOTIDE SEQUENCE</scope>
    <source>
        <strain evidence="1">GO-13</strain>
    </source>
</reference>
<protein>
    <submittedName>
        <fullName evidence="2">HK97 gp10 family phage protein</fullName>
    </submittedName>
</protein>
<evidence type="ECO:0000313" key="4">
    <source>
        <dbReference type="Proteomes" id="UP001341297"/>
    </source>
</evidence>
<dbReference type="AlphaFoldDB" id="A0A0T6BQ14"/>
<dbReference type="EMBL" id="LECW02000019">
    <property type="protein sequence ID" value="KRT93736.1"/>
    <property type="molecule type" value="Genomic_DNA"/>
</dbReference>
<dbReference type="EMBL" id="JARRTL010000051">
    <property type="protein sequence ID" value="MEC0487945.1"/>
    <property type="molecule type" value="Genomic_DNA"/>
</dbReference>
<gene>
    <name evidence="1" type="ORF">AB447_217180</name>
    <name evidence="2" type="ORF">P8828_24680</name>
</gene>
<accession>A0A0T6BQ14</accession>
<comment type="caution">
    <text evidence="1">The sequence shown here is derived from an EMBL/GenBank/DDBJ whole genome shotgun (WGS) entry which is preliminary data.</text>
</comment>
<name>A0A0T6BQ14_9BACI</name>
<evidence type="ECO:0000313" key="3">
    <source>
        <dbReference type="Proteomes" id="UP000036168"/>
    </source>
</evidence>
<dbReference type="Pfam" id="PF04883">
    <property type="entry name" value="HK97-gp10_like"/>
    <property type="match status" value="1"/>
</dbReference>
<dbReference type="Proteomes" id="UP001341297">
    <property type="component" value="Unassembled WGS sequence"/>
</dbReference>
<dbReference type="Proteomes" id="UP000036168">
    <property type="component" value="Unassembled WGS sequence"/>
</dbReference>